<dbReference type="STRING" id="1798535.A2V68_02695"/>
<organism evidence="1 2">
    <name type="scientific">candidate division Kazan bacterium RBG_13_50_9</name>
    <dbReference type="NCBI Taxonomy" id="1798535"/>
    <lineage>
        <taxon>Bacteria</taxon>
        <taxon>Bacteria division Kazan-3B-28</taxon>
    </lineage>
</organism>
<protein>
    <submittedName>
        <fullName evidence="1">Uncharacterized protein</fullName>
    </submittedName>
</protein>
<name>A0A1F4NT17_UNCK3</name>
<comment type="caution">
    <text evidence="1">The sequence shown here is derived from an EMBL/GenBank/DDBJ whole genome shotgun (WGS) entry which is preliminary data.</text>
</comment>
<evidence type="ECO:0000313" key="2">
    <source>
        <dbReference type="Proteomes" id="UP000176651"/>
    </source>
</evidence>
<proteinExistence type="predicted"/>
<sequence>MSKQSIMQDAELIQFLAPFFQNKNNTTDFIKMCLQRIRTRHMLLRTHWYAEIADGIEKVRASRPALRIIFLISLAEGVARLRLKRERDSDNAKSMISSFMSLMSDADKNQLKRDFRRALIKMPHHQLQFSGIVNILYDIRNRAVHGDDFYSFSLLDKNRKKEYVSEGYHDYGILTHGEWKISRRKGSKTSANKKVKVTLDIKMTYEELRAIFIRTAIANIKKCGKFN</sequence>
<gene>
    <name evidence="1" type="ORF">A2V68_02695</name>
</gene>
<reference evidence="1 2" key="1">
    <citation type="journal article" date="2016" name="Nat. Commun.">
        <title>Thousands of microbial genomes shed light on interconnected biogeochemical processes in an aquifer system.</title>
        <authorList>
            <person name="Anantharaman K."/>
            <person name="Brown C.T."/>
            <person name="Hug L.A."/>
            <person name="Sharon I."/>
            <person name="Castelle C.J."/>
            <person name="Probst A.J."/>
            <person name="Thomas B.C."/>
            <person name="Singh A."/>
            <person name="Wilkins M.J."/>
            <person name="Karaoz U."/>
            <person name="Brodie E.L."/>
            <person name="Williams K.H."/>
            <person name="Hubbard S.S."/>
            <person name="Banfield J.F."/>
        </authorList>
    </citation>
    <scope>NUCLEOTIDE SEQUENCE [LARGE SCALE GENOMIC DNA]</scope>
</reference>
<accession>A0A1F4NT17</accession>
<dbReference type="AlphaFoldDB" id="A0A1F4NT17"/>
<dbReference type="Proteomes" id="UP000176651">
    <property type="component" value="Unassembled WGS sequence"/>
</dbReference>
<dbReference type="EMBL" id="META01000001">
    <property type="protein sequence ID" value="OGB74499.1"/>
    <property type="molecule type" value="Genomic_DNA"/>
</dbReference>
<evidence type="ECO:0000313" key="1">
    <source>
        <dbReference type="EMBL" id="OGB74499.1"/>
    </source>
</evidence>